<keyword evidence="2" id="KW-1133">Transmembrane helix</keyword>
<feature type="compositionally biased region" description="Pro residues" evidence="1">
    <location>
        <begin position="1"/>
        <end position="10"/>
    </location>
</feature>
<proteinExistence type="predicted"/>
<reference evidence="3 4" key="1">
    <citation type="submission" date="2019-10" db="EMBL/GenBank/DDBJ databases">
        <authorList>
            <person name="Palmer J.M."/>
        </authorList>
    </citation>
    <scope>NUCLEOTIDE SEQUENCE [LARGE SCALE GENOMIC DNA]</scope>
    <source>
        <strain evidence="3 4">TWF506</strain>
    </source>
</reference>
<dbReference type="Proteomes" id="UP001307849">
    <property type="component" value="Unassembled WGS sequence"/>
</dbReference>
<evidence type="ECO:0000256" key="2">
    <source>
        <dbReference type="SAM" id="Phobius"/>
    </source>
</evidence>
<accession>A0AAN8RW76</accession>
<dbReference type="AlphaFoldDB" id="A0AAN8RW76"/>
<feature type="compositionally biased region" description="Basic and acidic residues" evidence="1">
    <location>
        <begin position="239"/>
        <end position="262"/>
    </location>
</feature>
<keyword evidence="4" id="KW-1185">Reference proteome</keyword>
<keyword evidence="2" id="KW-0472">Membrane</keyword>
<protein>
    <submittedName>
        <fullName evidence="3">Uncharacterized protein</fullName>
    </submittedName>
</protein>
<name>A0AAN8RW76_9PEZI</name>
<evidence type="ECO:0000313" key="4">
    <source>
        <dbReference type="Proteomes" id="UP001307849"/>
    </source>
</evidence>
<organism evidence="3 4">
    <name type="scientific">Arthrobotrys conoides</name>
    <dbReference type="NCBI Taxonomy" id="74498"/>
    <lineage>
        <taxon>Eukaryota</taxon>
        <taxon>Fungi</taxon>
        <taxon>Dikarya</taxon>
        <taxon>Ascomycota</taxon>
        <taxon>Pezizomycotina</taxon>
        <taxon>Orbiliomycetes</taxon>
        <taxon>Orbiliales</taxon>
        <taxon>Orbiliaceae</taxon>
        <taxon>Arthrobotrys</taxon>
    </lineage>
</organism>
<feature type="compositionally biased region" description="Low complexity" evidence="1">
    <location>
        <begin position="11"/>
        <end position="67"/>
    </location>
</feature>
<feature type="region of interest" description="Disordered" evidence="1">
    <location>
        <begin position="1"/>
        <end position="75"/>
    </location>
</feature>
<keyword evidence="2" id="KW-0812">Transmembrane</keyword>
<comment type="caution">
    <text evidence="3">The sequence shown here is derived from an EMBL/GenBank/DDBJ whole genome shotgun (WGS) entry which is preliminary data.</text>
</comment>
<feature type="transmembrane region" description="Helical" evidence="2">
    <location>
        <begin position="94"/>
        <end position="115"/>
    </location>
</feature>
<feature type="transmembrane region" description="Helical" evidence="2">
    <location>
        <begin position="206"/>
        <end position="228"/>
    </location>
</feature>
<sequence length="269" mass="30093">MTSPTPPPSPSGSISPSETDQEPLLPLYTPSTTLPPAYTTHRTDRLLLSSSSSSSSPSSEQILSESPDPADPPKQPVFSISGHVRIKVHNPLQLLHRILFAFLLLNTAVFALLVYKLDKTAILSVKGIEHVFCSCPLKQKWGSYAEFEFGGGYQKDWFSAGECSAVFNIEDDGVGRFIWGSVMYGKLVGWKECIEEAGRMRRWREWVLWVVMPVMCVLETAAAAAWWWCLRQEEKEEEKLKEGQQEGQEKEGQGEQQERDVDVGQSGEV</sequence>
<dbReference type="EMBL" id="JAVHJM010000007">
    <property type="protein sequence ID" value="KAK6510509.1"/>
    <property type="molecule type" value="Genomic_DNA"/>
</dbReference>
<feature type="region of interest" description="Disordered" evidence="1">
    <location>
        <begin position="239"/>
        <end position="269"/>
    </location>
</feature>
<evidence type="ECO:0000313" key="3">
    <source>
        <dbReference type="EMBL" id="KAK6510509.1"/>
    </source>
</evidence>
<gene>
    <name evidence="3" type="ORF">TWF506_009615</name>
</gene>
<evidence type="ECO:0000256" key="1">
    <source>
        <dbReference type="SAM" id="MobiDB-lite"/>
    </source>
</evidence>